<keyword evidence="3" id="KW-1185">Reference proteome</keyword>
<organism evidence="2 3">
    <name type="scientific">Endocarpon pusillum</name>
    <dbReference type="NCBI Taxonomy" id="364733"/>
    <lineage>
        <taxon>Eukaryota</taxon>
        <taxon>Fungi</taxon>
        <taxon>Dikarya</taxon>
        <taxon>Ascomycota</taxon>
        <taxon>Pezizomycotina</taxon>
        <taxon>Eurotiomycetes</taxon>
        <taxon>Chaetothyriomycetidae</taxon>
        <taxon>Verrucariales</taxon>
        <taxon>Verrucariaceae</taxon>
        <taxon>Endocarpon</taxon>
    </lineage>
</organism>
<feature type="compositionally biased region" description="Low complexity" evidence="1">
    <location>
        <begin position="96"/>
        <end position="107"/>
    </location>
</feature>
<sequence>MCQQFLCAHCHHIAIDRCTFARRLNNRQMHPATCPSFEQELHERRLCSTCKAVDEATFRLYTWIETQGGDRLPTEGGEAEEGSSPLRPGGQHTEQEQQQQRQSSTTQLPAAASGHPGTQSAMKENPAEIEPKATNLDYLDLNKVRPLSGSTIASSSTLPTPIGSSTVPSKRHSSGGPQDEAPSRVKPDINAPFQPVKARRISNPSGAYNTVPPVFTPTRLSNENAPIPQANTTLVEGQPAQRSPNFGRPIISSTTDGPTEADDSNQAPLNIGALKRTISTLTFDDLTPQTRTAFPASEATKVPPAYARPRSEVGLPPLLPGQTGDSSEMGEDAVGHEGAEGQADSSREASDRGSNRSGERPLSSQEYLSRARWELMADRP</sequence>
<dbReference type="Proteomes" id="UP000606974">
    <property type="component" value="Unassembled WGS sequence"/>
</dbReference>
<feature type="region of interest" description="Disordered" evidence="1">
    <location>
        <begin position="238"/>
        <end position="267"/>
    </location>
</feature>
<dbReference type="EMBL" id="JAACFV010000013">
    <property type="protein sequence ID" value="KAF7512245.1"/>
    <property type="molecule type" value="Genomic_DNA"/>
</dbReference>
<accession>A0A8H7E8E1</accession>
<comment type="caution">
    <text evidence="2">The sequence shown here is derived from an EMBL/GenBank/DDBJ whole genome shotgun (WGS) entry which is preliminary data.</text>
</comment>
<dbReference type="OrthoDB" id="10298338at2759"/>
<reference evidence="2" key="1">
    <citation type="submission" date="2020-02" db="EMBL/GenBank/DDBJ databases">
        <authorList>
            <person name="Palmer J.M."/>
        </authorList>
    </citation>
    <scope>NUCLEOTIDE SEQUENCE</scope>
    <source>
        <strain evidence="2">EPUS1.4</strain>
        <tissue evidence="2">Thallus</tissue>
    </source>
</reference>
<name>A0A8H7E8E1_9EURO</name>
<feature type="region of interest" description="Disordered" evidence="1">
    <location>
        <begin position="289"/>
        <end position="380"/>
    </location>
</feature>
<gene>
    <name evidence="2" type="ORF">GJ744_001813</name>
</gene>
<feature type="compositionally biased region" description="Basic and acidic residues" evidence="1">
    <location>
        <begin position="369"/>
        <end position="380"/>
    </location>
</feature>
<feature type="region of interest" description="Disordered" evidence="1">
    <location>
        <begin position="68"/>
        <end position="124"/>
    </location>
</feature>
<proteinExistence type="predicted"/>
<protein>
    <submittedName>
        <fullName evidence="2">Uncharacterized protein</fullName>
    </submittedName>
</protein>
<evidence type="ECO:0000313" key="3">
    <source>
        <dbReference type="Proteomes" id="UP000606974"/>
    </source>
</evidence>
<feature type="compositionally biased region" description="Basic and acidic residues" evidence="1">
    <location>
        <begin position="333"/>
        <end position="359"/>
    </location>
</feature>
<feature type="region of interest" description="Disordered" evidence="1">
    <location>
        <begin position="150"/>
        <end position="189"/>
    </location>
</feature>
<feature type="compositionally biased region" description="Polar residues" evidence="1">
    <location>
        <begin position="150"/>
        <end position="168"/>
    </location>
</feature>
<dbReference type="AlphaFoldDB" id="A0A8H7E8E1"/>
<evidence type="ECO:0000256" key="1">
    <source>
        <dbReference type="SAM" id="MobiDB-lite"/>
    </source>
</evidence>
<evidence type="ECO:0000313" key="2">
    <source>
        <dbReference type="EMBL" id="KAF7512245.1"/>
    </source>
</evidence>